<dbReference type="Gene3D" id="1.10.510.10">
    <property type="entry name" value="Transferase(Phosphotransferase) domain 1"/>
    <property type="match status" value="1"/>
</dbReference>
<feature type="domain" description="Protein kinase" evidence="1">
    <location>
        <begin position="3"/>
        <end position="408"/>
    </location>
</feature>
<dbReference type="SUPFAM" id="SSF57184">
    <property type="entry name" value="Growth factor receptor domain"/>
    <property type="match status" value="1"/>
</dbReference>
<sequence length="507" mass="59341">MQNRVSEIFGEGTYGCVHKPSLKCKDSPEINYENKVSKILKASDAKTELKEYKNMKKADKNNEFYLGEPEECAVDNKNIFNLKSIQKCKIGSDVLKKLNNESYKLLIMENGGLNIEKYTEFVRTWPVSDESREKCERFLLESLRLFKGIKIFLKHGLIHHDLKPQNIVFDEVKNRLNYIDFGLMASKKKIIKQANASRYEFAIFHWSYPWELDLYDKDTFNSLVKSTLKQNETMSDINKEIAEKKNDYYYSHIETFFYYIFDKKEDLTLYQQECANYISGYERTLKQDMAEMGYDQFLSHSIDTIDIFGLGISMLYWLNNSKRFLTKELADDLEILFKSMVQSELRLRPNIDMLIQDMELLFEKHGLLQKHNKKIRDHLVVDSNTVSPIITKPSNKIFTKSIKLNRFLVETSPGSCPEGYVKNDLGKCIKIKLSRKLLEPCPEGKERNPITGRCVNIKVPKEMVQKVCPEGKEMNPKTRRCVIVCSQGYIRDENFKCKKNKTMKIRL</sequence>
<evidence type="ECO:0000313" key="2">
    <source>
        <dbReference type="EMBL" id="QHU03944.1"/>
    </source>
</evidence>
<name>A0A6C0JJX1_9ZZZZ</name>
<dbReference type="InterPro" id="IPR008271">
    <property type="entry name" value="Ser/Thr_kinase_AS"/>
</dbReference>
<dbReference type="GO" id="GO:0004672">
    <property type="term" value="F:protein kinase activity"/>
    <property type="evidence" value="ECO:0007669"/>
    <property type="project" value="InterPro"/>
</dbReference>
<dbReference type="PROSITE" id="PS00108">
    <property type="entry name" value="PROTEIN_KINASE_ST"/>
    <property type="match status" value="1"/>
</dbReference>
<dbReference type="SUPFAM" id="SSF56112">
    <property type="entry name" value="Protein kinase-like (PK-like)"/>
    <property type="match status" value="1"/>
</dbReference>
<accession>A0A6C0JJX1</accession>
<dbReference type="InterPro" id="IPR011009">
    <property type="entry name" value="Kinase-like_dom_sf"/>
</dbReference>
<dbReference type="EMBL" id="MN740389">
    <property type="protein sequence ID" value="QHU03944.1"/>
    <property type="molecule type" value="Genomic_DNA"/>
</dbReference>
<evidence type="ECO:0000259" key="1">
    <source>
        <dbReference type="PROSITE" id="PS50011"/>
    </source>
</evidence>
<proteinExistence type="predicted"/>
<organism evidence="2">
    <name type="scientific">viral metagenome</name>
    <dbReference type="NCBI Taxonomy" id="1070528"/>
    <lineage>
        <taxon>unclassified sequences</taxon>
        <taxon>metagenomes</taxon>
        <taxon>organismal metagenomes</taxon>
    </lineage>
</organism>
<reference evidence="2" key="1">
    <citation type="journal article" date="2020" name="Nature">
        <title>Giant virus diversity and host interactions through global metagenomics.</title>
        <authorList>
            <person name="Schulz F."/>
            <person name="Roux S."/>
            <person name="Paez-Espino D."/>
            <person name="Jungbluth S."/>
            <person name="Walsh D.A."/>
            <person name="Denef V.J."/>
            <person name="McMahon K.D."/>
            <person name="Konstantinidis K.T."/>
            <person name="Eloe-Fadrosh E.A."/>
            <person name="Kyrpides N.C."/>
            <person name="Woyke T."/>
        </authorList>
    </citation>
    <scope>NUCLEOTIDE SEQUENCE</scope>
    <source>
        <strain evidence="2">GVMAG-M-3300027708-20</strain>
    </source>
</reference>
<protein>
    <recommendedName>
        <fullName evidence="1">Protein kinase domain-containing protein</fullName>
    </recommendedName>
</protein>
<dbReference type="InterPro" id="IPR000719">
    <property type="entry name" value="Prot_kinase_dom"/>
</dbReference>
<dbReference type="Gene3D" id="3.30.200.20">
    <property type="entry name" value="Phosphorylase Kinase, domain 1"/>
    <property type="match status" value="1"/>
</dbReference>
<dbReference type="GO" id="GO:0005524">
    <property type="term" value="F:ATP binding"/>
    <property type="evidence" value="ECO:0007669"/>
    <property type="project" value="InterPro"/>
</dbReference>
<dbReference type="PROSITE" id="PS50011">
    <property type="entry name" value="PROTEIN_KINASE_DOM"/>
    <property type="match status" value="1"/>
</dbReference>
<dbReference type="AlphaFoldDB" id="A0A6C0JJX1"/>
<dbReference type="InterPro" id="IPR009030">
    <property type="entry name" value="Growth_fac_rcpt_cys_sf"/>
</dbReference>